<accession>A0ACB9RHV6</accession>
<comment type="caution">
    <text evidence="1">The sequence shown here is derived from an EMBL/GenBank/DDBJ whole genome shotgun (WGS) entry which is preliminary data.</text>
</comment>
<protein>
    <submittedName>
        <fullName evidence="1">Uncharacterized protein</fullName>
    </submittedName>
</protein>
<evidence type="ECO:0000313" key="2">
    <source>
        <dbReference type="Proteomes" id="UP001057402"/>
    </source>
</evidence>
<proteinExistence type="predicted"/>
<keyword evidence="2" id="KW-1185">Reference proteome</keyword>
<name>A0ACB9RHV6_9MYRT</name>
<organism evidence="1 2">
    <name type="scientific">Melastoma candidum</name>
    <dbReference type="NCBI Taxonomy" id="119954"/>
    <lineage>
        <taxon>Eukaryota</taxon>
        <taxon>Viridiplantae</taxon>
        <taxon>Streptophyta</taxon>
        <taxon>Embryophyta</taxon>
        <taxon>Tracheophyta</taxon>
        <taxon>Spermatophyta</taxon>
        <taxon>Magnoliopsida</taxon>
        <taxon>eudicotyledons</taxon>
        <taxon>Gunneridae</taxon>
        <taxon>Pentapetalae</taxon>
        <taxon>rosids</taxon>
        <taxon>malvids</taxon>
        <taxon>Myrtales</taxon>
        <taxon>Melastomataceae</taxon>
        <taxon>Melastomatoideae</taxon>
        <taxon>Melastomateae</taxon>
        <taxon>Melastoma</taxon>
    </lineage>
</organism>
<reference evidence="2" key="1">
    <citation type="journal article" date="2023" name="Front. Plant Sci.">
        <title>Chromosomal-level genome assembly of Melastoma candidum provides insights into trichome evolution.</title>
        <authorList>
            <person name="Zhong Y."/>
            <person name="Wu W."/>
            <person name="Sun C."/>
            <person name="Zou P."/>
            <person name="Liu Y."/>
            <person name="Dai S."/>
            <person name="Zhou R."/>
        </authorList>
    </citation>
    <scope>NUCLEOTIDE SEQUENCE [LARGE SCALE GENOMIC DNA]</scope>
</reference>
<sequence>MMMMMMIKESSSSFTFPPTLDPHIANLGTTTPIPPLRIVLRASVTFLPGNGDYVKGVVGLAKGLRKCRSRYPSLSAVLPDVPLEHHPVCHVINYSKLRIWEIVGYGKMIYLNHDIQVFENIDHLFDRTDGYFYAVMDCYCKKTWSHALQYQIAYCQKCPEKVQWDPKLGPRPAFYFNAGIFIYKPSHHELLRTVEALPIPS</sequence>
<evidence type="ECO:0000313" key="1">
    <source>
        <dbReference type="EMBL" id="KAI4378083.1"/>
    </source>
</evidence>
<dbReference type="EMBL" id="CM042883">
    <property type="protein sequence ID" value="KAI4378083.1"/>
    <property type="molecule type" value="Genomic_DNA"/>
</dbReference>
<gene>
    <name evidence="1" type="ORF">MLD38_015618</name>
</gene>
<dbReference type="Proteomes" id="UP001057402">
    <property type="component" value="Chromosome 4"/>
</dbReference>